<accession>A0A9E7FGH2</accession>
<evidence type="ECO:0000313" key="2">
    <source>
        <dbReference type="Proteomes" id="UP001055439"/>
    </source>
</evidence>
<sequence length="119" mass="13723">MWEEVPIASFLYLSVPLEDTVGEPLCWFKHYLEPDGKCHGISQVSSDMEITYKGRLHESHGYVLRFEIGEGTVKLHYDHTTSARYMMQVRQTPISSTMEAMQVLSVMMDDLDRALVHDK</sequence>
<protein>
    <submittedName>
        <fullName evidence="1">Uncharacterized protein</fullName>
    </submittedName>
</protein>
<proteinExistence type="predicted"/>
<evidence type="ECO:0000313" key="1">
    <source>
        <dbReference type="EMBL" id="URD95120.1"/>
    </source>
</evidence>
<dbReference type="EMBL" id="CP097506">
    <property type="protein sequence ID" value="URD95120.1"/>
    <property type="molecule type" value="Genomic_DNA"/>
</dbReference>
<dbReference type="Proteomes" id="UP001055439">
    <property type="component" value="Chromosome 4"/>
</dbReference>
<name>A0A9E7FGH2_9LILI</name>
<keyword evidence="2" id="KW-1185">Reference proteome</keyword>
<organism evidence="1 2">
    <name type="scientific">Musa troglodytarum</name>
    <name type="common">fe'i banana</name>
    <dbReference type="NCBI Taxonomy" id="320322"/>
    <lineage>
        <taxon>Eukaryota</taxon>
        <taxon>Viridiplantae</taxon>
        <taxon>Streptophyta</taxon>
        <taxon>Embryophyta</taxon>
        <taxon>Tracheophyta</taxon>
        <taxon>Spermatophyta</taxon>
        <taxon>Magnoliopsida</taxon>
        <taxon>Liliopsida</taxon>
        <taxon>Zingiberales</taxon>
        <taxon>Musaceae</taxon>
        <taxon>Musa</taxon>
    </lineage>
</organism>
<gene>
    <name evidence="1" type="ORF">MUK42_37038</name>
</gene>
<dbReference type="AlphaFoldDB" id="A0A9E7FGH2"/>
<reference evidence="1" key="1">
    <citation type="submission" date="2022-05" db="EMBL/GenBank/DDBJ databases">
        <title>The Musa troglodytarum L. genome provides insights into the mechanism of non-climacteric behaviour and enrichment of carotenoids.</title>
        <authorList>
            <person name="Wang J."/>
        </authorList>
    </citation>
    <scope>NUCLEOTIDE SEQUENCE</scope>
    <source>
        <tissue evidence="1">Leaf</tissue>
    </source>
</reference>